<name>A0A9W9M655_9EURO</name>
<organism evidence="4 5">
    <name type="scientific">Penicillium cinerascens</name>
    <dbReference type="NCBI Taxonomy" id="70096"/>
    <lineage>
        <taxon>Eukaryota</taxon>
        <taxon>Fungi</taxon>
        <taxon>Dikarya</taxon>
        <taxon>Ascomycota</taxon>
        <taxon>Pezizomycotina</taxon>
        <taxon>Eurotiomycetes</taxon>
        <taxon>Eurotiomycetidae</taxon>
        <taxon>Eurotiales</taxon>
        <taxon>Aspergillaceae</taxon>
        <taxon>Penicillium</taxon>
    </lineage>
</organism>
<feature type="repeat" description="ANK" evidence="3">
    <location>
        <begin position="362"/>
        <end position="394"/>
    </location>
</feature>
<dbReference type="PANTHER" id="PTHR24193">
    <property type="entry name" value="ANKYRIN REPEAT PROTEIN"/>
    <property type="match status" value="1"/>
</dbReference>
<dbReference type="Proteomes" id="UP001150904">
    <property type="component" value="Unassembled WGS sequence"/>
</dbReference>
<dbReference type="Pfam" id="PF00023">
    <property type="entry name" value="Ank"/>
    <property type="match status" value="1"/>
</dbReference>
<evidence type="ECO:0000313" key="5">
    <source>
        <dbReference type="Proteomes" id="UP001150904"/>
    </source>
</evidence>
<evidence type="ECO:0000256" key="3">
    <source>
        <dbReference type="PROSITE-ProRule" id="PRU00023"/>
    </source>
</evidence>
<dbReference type="GO" id="GO:0000976">
    <property type="term" value="F:transcription cis-regulatory region binding"/>
    <property type="evidence" value="ECO:0007669"/>
    <property type="project" value="TreeGrafter"/>
</dbReference>
<accession>A0A9W9M655</accession>
<evidence type="ECO:0000313" key="4">
    <source>
        <dbReference type="EMBL" id="KAJ5190268.1"/>
    </source>
</evidence>
<dbReference type="InterPro" id="IPR050663">
    <property type="entry name" value="Ankyrin-SOCS_Box"/>
</dbReference>
<dbReference type="GO" id="GO:0005634">
    <property type="term" value="C:nucleus"/>
    <property type="evidence" value="ECO:0007669"/>
    <property type="project" value="TreeGrafter"/>
</dbReference>
<dbReference type="PROSITE" id="PS50297">
    <property type="entry name" value="ANK_REP_REGION"/>
    <property type="match status" value="5"/>
</dbReference>
<keyword evidence="2 3" id="KW-0040">ANK repeat</keyword>
<dbReference type="InterPro" id="IPR002110">
    <property type="entry name" value="Ankyrin_rpt"/>
</dbReference>
<dbReference type="Gene3D" id="1.25.40.20">
    <property type="entry name" value="Ankyrin repeat-containing domain"/>
    <property type="match status" value="3"/>
</dbReference>
<evidence type="ECO:0000256" key="1">
    <source>
        <dbReference type="ARBA" id="ARBA00022737"/>
    </source>
</evidence>
<feature type="repeat" description="ANK" evidence="3">
    <location>
        <begin position="291"/>
        <end position="323"/>
    </location>
</feature>
<dbReference type="PROSITE" id="PS50088">
    <property type="entry name" value="ANK_REPEAT"/>
    <property type="match status" value="6"/>
</dbReference>
<dbReference type="SMART" id="SM00248">
    <property type="entry name" value="ANK"/>
    <property type="match status" value="11"/>
</dbReference>
<dbReference type="SUPFAM" id="SSF48403">
    <property type="entry name" value="Ankyrin repeat"/>
    <property type="match status" value="1"/>
</dbReference>
<feature type="repeat" description="ANK" evidence="3">
    <location>
        <begin position="152"/>
        <end position="184"/>
    </location>
</feature>
<comment type="caution">
    <text evidence="4">The sequence shown here is derived from an EMBL/GenBank/DDBJ whole genome shotgun (WGS) entry which is preliminary data.</text>
</comment>
<proteinExistence type="predicted"/>
<feature type="repeat" description="ANK" evidence="3">
    <location>
        <begin position="186"/>
        <end position="219"/>
    </location>
</feature>
<reference evidence="4" key="1">
    <citation type="submission" date="2022-12" db="EMBL/GenBank/DDBJ databases">
        <authorList>
            <person name="Petersen C."/>
        </authorList>
    </citation>
    <scope>NUCLEOTIDE SEQUENCE</scope>
    <source>
        <strain evidence="4">IBT 15544</strain>
    </source>
</reference>
<sequence length="468" mass="51096">MPLLSLPPEIILLITDQLDSNSDFSRLLLVNHFIHNLLIGQLYRRDISDTGGLALLFYSNWGYDSAAQHMLAAGVNADIRGPLWGTRTPLLLAISRHHTTLVKILLDHGACPNFMDNVKHGPLETAILNKCGDDMIELLLDYGADVNLKGYQERTPLFTAVSSGNSRGVALLLARGANVHVRESKDGRIPLHFAAETAGSSDVVKMLLDRGSDVHLRTPTGDDGGQTALHYACKSWGGASEVIRLLIDHGADVNSRDFRQRTPLFLVGERSRESAEVLLENGADICARDERGCTVLHYSAKQMSVKMVTWLCEQGADVKWSNDNDETPLFTAIGSQVAWKETPRIIQALLDLGADVNHENRRGQTPLCLAASSGCPVTTKMLLEHGANVHNTDKEEMTAIHWSTRTRIAGSSSHVICEIIGLLIEHGADVNSRNLAGQTPLGMNLQLGTRDKGTLQVRKYLINAGGTE</sequence>
<protein>
    <submittedName>
        <fullName evidence="4">Ankyrin repeat-containing domain protein</fullName>
    </submittedName>
</protein>
<feature type="repeat" description="ANK" evidence="3">
    <location>
        <begin position="85"/>
        <end position="117"/>
    </location>
</feature>
<reference evidence="4" key="2">
    <citation type="journal article" date="2023" name="IMA Fungus">
        <title>Comparative genomic study of the Penicillium genus elucidates a diverse pangenome and 15 lateral gene transfer events.</title>
        <authorList>
            <person name="Petersen C."/>
            <person name="Sorensen T."/>
            <person name="Nielsen M.R."/>
            <person name="Sondergaard T.E."/>
            <person name="Sorensen J.L."/>
            <person name="Fitzpatrick D.A."/>
            <person name="Frisvad J.C."/>
            <person name="Nielsen K.L."/>
        </authorList>
    </citation>
    <scope>NUCLEOTIDE SEQUENCE</scope>
    <source>
        <strain evidence="4">IBT 15544</strain>
    </source>
</reference>
<keyword evidence="1" id="KW-0677">Repeat</keyword>
<dbReference type="PANTHER" id="PTHR24193:SF121">
    <property type="entry name" value="ADA2A-CONTAINING COMPLEX COMPONENT 3, ISOFORM D"/>
    <property type="match status" value="1"/>
</dbReference>
<dbReference type="Pfam" id="PF12796">
    <property type="entry name" value="Ank_2"/>
    <property type="match status" value="4"/>
</dbReference>
<keyword evidence="5" id="KW-1185">Reference proteome</keyword>
<dbReference type="AlphaFoldDB" id="A0A9W9M655"/>
<gene>
    <name evidence="4" type="ORF">N7498_009253</name>
</gene>
<dbReference type="GO" id="GO:0045944">
    <property type="term" value="P:positive regulation of transcription by RNA polymerase II"/>
    <property type="evidence" value="ECO:0007669"/>
    <property type="project" value="TreeGrafter"/>
</dbReference>
<dbReference type="GeneID" id="83183610"/>
<dbReference type="OrthoDB" id="4772757at2759"/>
<evidence type="ECO:0000256" key="2">
    <source>
        <dbReference type="ARBA" id="ARBA00023043"/>
    </source>
</evidence>
<dbReference type="PRINTS" id="PR01415">
    <property type="entry name" value="ANKYRIN"/>
</dbReference>
<dbReference type="EMBL" id="JAPQKR010000016">
    <property type="protein sequence ID" value="KAJ5190268.1"/>
    <property type="molecule type" value="Genomic_DNA"/>
</dbReference>
<dbReference type="InterPro" id="IPR036770">
    <property type="entry name" value="Ankyrin_rpt-contain_sf"/>
</dbReference>
<dbReference type="RefSeq" id="XP_058303208.1">
    <property type="nucleotide sequence ID" value="XM_058456309.1"/>
</dbReference>
<feature type="repeat" description="ANK" evidence="3">
    <location>
        <begin position="224"/>
        <end position="258"/>
    </location>
</feature>